<accession>A0A174F7S6</accession>
<proteinExistence type="predicted"/>
<dbReference type="AlphaFoldDB" id="A0A174F7S6"/>
<evidence type="ECO:0000313" key="2">
    <source>
        <dbReference type="EMBL" id="CUO44998.1"/>
    </source>
</evidence>
<organism evidence="2 3">
    <name type="scientific">Blautia obeum</name>
    <dbReference type="NCBI Taxonomy" id="40520"/>
    <lineage>
        <taxon>Bacteria</taxon>
        <taxon>Bacillati</taxon>
        <taxon>Bacillota</taxon>
        <taxon>Clostridia</taxon>
        <taxon>Lachnospirales</taxon>
        <taxon>Lachnospiraceae</taxon>
        <taxon>Blautia</taxon>
    </lineage>
</organism>
<gene>
    <name evidence="2" type="ORF">ERS852394_02223</name>
</gene>
<reference evidence="2 3" key="1">
    <citation type="submission" date="2015-09" db="EMBL/GenBank/DDBJ databases">
        <authorList>
            <consortium name="Pathogen Informatics"/>
        </authorList>
    </citation>
    <scope>NUCLEOTIDE SEQUENCE [LARGE SCALE GENOMIC DNA]</scope>
    <source>
        <strain evidence="2 3">2789STDY5608837</strain>
    </source>
</reference>
<feature type="transmembrane region" description="Helical" evidence="1">
    <location>
        <begin position="49"/>
        <end position="68"/>
    </location>
</feature>
<dbReference type="Proteomes" id="UP000095409">
    <property type="component" value="Unassembled WGS sequence"/>
</dbReference>
<dbReference type="EMBL" id="CYZD01000011">
    <property type="protein sequence ID" value="CUO44998.1"/>
    <property type="molecule type" value="Genomic_DNA"/>
</dbReference>
<evidence type="ECO:0000313" key="3">
    <source>
        <dbReference type="Proteomes" id="UP000095409"/>
    </source>
</evidence>
<name>A0A174F7S6_9FIRM</name>
<sequence length="219" mass="25751">MPLRLQATEDDVYHLMDLKEQYFIMTAICSVAEGISAYFFIYQKRCWDLVYLCTALALAIILLLRQAIKISRRIMEAENCYMALEEDSLAVCQPEKNGKYESCRIFYDEMDKIVEGSRRGIPEFYIVIRKEGKEQKSFFLLDEEEQERDVFCVRSFGFDNQGFMEFYRKLRWIVPGRTRIIGTKTQEVWKLRRPNIGICTAAGMLLGYVLPKLLEMMYG</sequence>
<protein>
    <submittedName>
        <fullName evidence="2">Uncharacterized protein</fullName>
    </submittedName>
</protein>
<keyword evidence="1" id="KW-1133">Transmembrane helix</keyword>
<keyword evidence="1" id="KW-0472">Membrane</keyword>
<keyword evidence="1" id="KW-0812">Transmembrane</keyword>
<feature type="transmembrane region" description="Helical" evidence="1">
    <location>
        <begin position="21"/>
        <end position="43"/>
    </location>
</feature>
<evidence type="ECO:0000256" key="1">
    <source>
        <dbReference type="SAM" id="Phobius"/>
    </source>
</evidence>